<dbReference type="Proteomes" id="UP000886805">
    <property type="component" value="Unassembled WGS sequence"/>
</dbReference>
<comment type="subcellular location">
    <subcellularLocation>
        <location evidence="1">Cell envelope</location>
    </subcellularLocation>
</comment>
<evidence type="ECO:0000313" key="5">
    <source>
        <dbReference type="EMBL" id="HIX72709.1"/>
    </source>
</evidence>
<protein>
    <submittedName>
        <fullName evidence="5">Ig-like domain-containing protein</fullName>
    </submittedName>
</protein>
<dbReference type="SUPFAM" id="SSF49373">
    <property type="entry name" value="Invasin/intimin cell-adhesion fragments"/>
    <property type="match status" value="1"/>
</dbReference>
<dbReference type="InterPro" id="IPR003343">
    <property type="entry name" value="Big_2"/>
</dbReference>
<dbReference type="InterPro" id="IPR052557">
    <property type="entry name" value="CAP/Cytokinesis_protein"/>
</dbReference>
<dbReference type="InterPro" id="IPR002931">
    <property type="entry name" value="Transglutaminase-like"/>
</dbReference>
<evidence type="ECO:0000313" key="6">
    <source>
        <dbReference type="Proteomes" id="UP000886805"/>
    </source>
</evidence>
<sequence>KRSNAAVFYAVCCFFILLFFHTPVEAKVTAEQKKEYVNTLGALIRNGTESRKLDAYAEVAKGNTGKKALRQAAMQNRAALMAEGIDALDENWTNYYAVDTRNGRTIFNSTKTIGRKAYRRRYHKIMRALSEVLACVEPGMTDADKAMAVYYYLAKNTVYERTSDCHTGYDVLVSHKGVCDGFANAYALALNTLGIRCAVVSNYTKDHSWNLVEIDGQWYFCDLTNGIGNGNTEGMVVSYSSCLVGAESFLSSHPGYTMKDIYGEANSDGLNIRKLPLAQSDYIPPRSSIRTGISSRTCLFYQGGWWYWISTGNMLKKSRLNGSGEQTVYAPADDAHIGWAEEFDEMILISINDRIYRMNYKGQLKGEVRQVLSTEYRHAVSSYFWQIAYVGRFYRNADDTIGYYITDLTGARKGVGQISLSGMGKQYGKPKITKRLKLQAGFTEMLYIMRTTPAGARQVKWKSSDPGVAQVDKYGYVTAKKKGTAVITASVGDKKVRCTVKVSGYTITYKKASVNAAGNIATASGKKQVTLREPKKKGFIFKGWYTDKGYKNKITSIRKGNGKNYVLYARWEKPEEE</sequence>
<dbReference type="Pfam" id="PF02368">
    <property type="entry name" value="Big_2"/>
    <property type="match status" value="1"/>
</dbReference>
<dbReference type="AlphaFoldDB" id="A0A9D1X4M8"/>
<dbReference type="SMART" id="SM00635">
    <property type="entry name" value="BID_2"/>
    <property type="match status" value="1"/>
</dbReference>
<dbReference type="InterPro" id="IPR038765">
    <property type="entry name" value="Papain-like_cys_pep_sf"/>
</dbReference>
<evidence type="ECO:0000259" key="4">
    <source>
        <dbReference type="SMART" id="SM00635"/>
    </source>
</evidence>
<dbReference type="SUPFAM" id="SSF54001">
    <property type="entry name" value="Cysteine proteinases"/>
    <property type="match status" value="1"/>
</dbReference>
<dbReference type="InterPro" id="IPR013378">
    <property type="entry name" value="InlB-like_B-rpt"/>
</dbReference>
<dbReference type="GO" id="GO:0030313">
    <property type="term" value="C:cell envelope"/>
    <property type="evidence" value="ECO:0007669"/>
    <property type="project" value="UniProtKB-SubCell"/>
</dbReference>
<feature type="non-terminal residue" evidence="5">
    <location>
        <position position="1"/>
    </location>
</feature>
<reference evidence="5" key="1">
    <citation type="journal article" date="2021" name="PeerJ">
        <title>Extensive microbial diversity within the chicken gut microbiome revealed by metagenomics and culture.</title>
        <authorList>
            <person name="Gilroy R."/>
            <person name="Ravi A."/>
            <person name="Getino M."/>
            <person name="Pursley I."/>
            <person name="Horton D.L."/>
            <person name="Alikhan N.F."/>
            <person name="Baker D."/>
            <person name="Gharbi K."/>
            <person name="Hall N."/>
            <person name="Watson M."/>
            <person name="Adriaenssens E.M."/>
            <person name="Foster-Nyarko E."/>
            <person name="Jarju S."/>
            <person name="Secka A."/>
            <person name="Antonio M."/>
            <person name="Oren A."/>
            <person name="Chaudhuri R.R."/>
            <person name="La Ragione R."/>
            <person name="Hildebrand F."/>
            <person name="Pallen M.J."/>
        </authorList>
    </citation>
    <scope>NUCLEOTIDE SEQUENCE</scope>
    <source>
        <strain evidence="5">ChiSxjej3B15-1167</strain>
    </source>
</reference>
<dbReference type="Gene3D" id="2.60.40.1080">
    <property type="match status" value="1"/>
</dbReference>
<dbReference type="Gene3D" id="2.60.40.4270">
    <property type="entry name" value="Listeria-Bacteroides repeat domain"/>
    <property type="match status" value="1"/>
</dbReference>
<dbReference type="GO" id="GO:0005737">
    <property type="term" value="C:cytoplasm"/>
    <property type="evidence" value="ECO:0007669"/>
    <property type="project" value="TreeGrafter"/>
</dbReference>
<dbReference type="InterPro" id="IPR008964">
    <property type="entry name" value="Invasin/intimin_cell_adhesion"/>
</dbReference>
<feature type="domain" description="BIG2" evidence="4">
    <location>
        <begin position="426"/>
        <end position="499"/>
    </location>
</feature>
<dbReference type="SMART" id="SM00460">
    <property type="entry name" value="TGc"/>
    <property type="match status" value="1"/>
</dbReference>
<evidence type="ECO:0000259" key="3">
    <source>
        <dbReference type="SMART" id="SM00460"/>
    </source>
</evidence>
<comment type="caution">
    <text evidence="5">The sequence shown here is derived from an EMBL/GenBank/DDBJ whole genome shotgun (WGS) entry which is preliminary data.</text>
</comment>
<reference evidence="5" key="2">
    <citation type="submission" date="2021-04" db="EMBL/GenBank/DDBJ databases">
        <authorList>
            <person name="Gilroy R."/>
        </authorList>
    </citation>
    <scope>NUCLEOTIDE SEQUENCE</scope>
    <source>
        <strain evidence="5">ChiSxjej3B15-1167</strain>
    </source>
</reference>
<dbReference type="PANTHER" id="PTHR46333">
    <property type="entry name" value="CYTOKINESIS PROTEIN 3"/>
    <property type="match status" value="1"/>
</dbReference>
<accession>A0A9D1X4M8</accession>
<dbReference type="Pfam" id="PF01841">
    <property type="entry name" value="Transglut_core"/>
    <property type="match status" value="1"/>
</dbReference>
<dbReference type="Pfam" id="PF09479">
    <property type="entry name" value="Flg_new"/>
    <property type="match status" value="1"/>
</dbReference>
<evidence type="ECO:0000256" key="1">
    <source>
        <dbReference type="ARBA" id="ARBA00004196"/>
    </source>
</evidence>
<dbReference type="PANTHER" id="PTHR46333:SF2">
    <property type="entry name" value="CYTOKINESIS PROTEIN 3"/>
    <property type="match status" value="1"/>
</dbReference>
<feature type="signal peptide" evidence="2">
    <location>
        <begin position="1"/>
        <end position="26"/>
    </location>
</feature>
<feature type="chain" id="PRO_5039522030" evidence="2">
    <location>
        <begin position="27"/>
        <end position="577"/>
    </location>
</feature>
<evidence type="ECO:0000256" key="2">
    <source>
        <dbReference type="SAM" id="SignalP"/>
    </source>
</evidence>
<dbReference type="Gene3D" id="3.10.620.30">
    <property type="match status" value="1"/>
</dbReference>
<dbReference type="NCBIfam" id="TIGR02543">
    <property type="entry name" value="List_Bact_rpt"/>
    <property type="match status" value="1"/>
</dbReference>
<gene>
    <name evidence="5" type="ORF">H9849_06770</name>
</gene>
<keyword evidence="2" id="KW-0732">Signal</keyword>
<dbReference type="EMBL" id="DXEQ01000201">
    <property type="protein sequence ID" value="HIX72709.1"/>
    <property type="molecule type" value="Genomic_DNA"/>
</dbReference>
<dbReference type="InterPro" id="IPR042229">
    <property type="entry name" value="Listeria/Bacterioides_rpt_sf"/>
</dbReference>
<proteinExistence type="predicted"/>
<feature type="domain" description="Transglutaminase-like" evidence="3">
    <location>
        <begin position="171"/>
        <end position="225"/>
    </location>
</feature>
<organism evidence="5 6">
    <name type="scientific">Candidatus Anaerobutyricum stercoripullorum</name>
    <dbReference type="NCBI Taxonomy" id="2838456"/>
    <lineage>
        <taxon>Bacteria</taxon>
        <taxon>Bacillati</taxon>
        <taxon>Bacillota</taxon>
        <taxon>Clostridia</taxon>
        <taxon>Lachnospirales</taxon>
        <taxon>Lachnospiraceae</taxon>
        <taxon>Anaerobutyricum</taxon>
    </lineage>
</organism>
<name>A0A9D1X4M8_9FIRM</name>